<dbReference type="PANTHER" id="PTHR10947">
    <property type="entry name" value="PHENYLALANYL-TRNA SYNTHETASE BETA CHAIN AND LEUCINE-RICH REPEAT-CONTAINING PROTEIN 47"/>
    <property type="match status" value="1"/>
</dbReference>
<evidence type="ECO:0000256" key="6">
    <source>
        <dbReference type="ARBA" id="ARBA00022598"/>
    </source>
</evidence>
<name>A0A511BS08_9PROT</name>
<keyword evidence="5 16" id="KW-0820">tRNA-binding</keyword>
<dbReference type="InterPro" id="IPR012340">
    <property type="entry name" value="NA-bd_OB-fold"/>
</dbReference>
<dbReference type="SUPFAM" id="SSF46955">
    <property type="entry name" value="Putative DNA-binding domain"/>
    <property type="match status" value="1"/>
</dbReference>
<dbReference type="GO" id="GO:0000049">
    <property type="term" value="F:tRNA binding"/>
    <property type="evidence" value="ECO:0007669"/>
    <property type="project" value="UniProtKB-UniRule"/>
</dbReference>
<evidence type="ECO:0000256" key="14">
    <source>
        <dbReference type="ARBA" id="ARBA00049255"/>
    </source>
</evidence>
<dbReference type="RefSeq" id="WP_147094194.1">
    <property type="nucleotide sequence ID" value="NZ_BJVC01000006.1"/>
</dbReference>
<evidence type="ECO:0000256" key="9">
    <source>
        <dbReference type="ARBA" id="ARBA00022840"/>
    </source>
</evidence>
<dbReference type="Pfam" id="PF03147">
    <property type="entry name" value="FDX-ACB"/>
    <property type="match status" value="1"/>
</dbReference>
<feature type="binding site" evidence="15">
    <location>
        <position position="487"/>
    </location>
    <ligand>
        <name>Mg(2+)</name>
        <dbReference type="ChEBI" id="CHEBI:18420"/>
        <note>shared with alpha subunit</note>
    </ligand>
</feature>
<keyword evidence="6 15" id="KW-0436">Ligase</keyword>
<dbReference type="PROSITE" id="PS51447">
    <property type="entry name" value="FDX_ACB"/>
    <property type="match status" value="1"/>
</dbReference>
<keyword evidence="9 15" id="KW-0067">ATP-binding</keyword>
<dbReference type="InterPro" id="IPR033714">
    <property type="entry name" value="tRNA_bind_bactPheRS"/>
</dbReference>
<keyword evidence="4 15" id="KW-0963">Cytoplasm</keyword>
<dbReference type="CDD" id="cd00769">
    <property type="entry name" value="PheRS_beta_core"/>
    <property type="match status" value="1"/>
</dbReference>
<dbReference type="HAMAP" id="MF_00283">
    <property type="entry name" value="Phe_tRNA_synth_beta1"/>
    <property type="match status" value="1"/>
</dbReference>
<organism evidence="20 21">
    <name type="scientific">Swaminathania salitolerans</name>
    <dbReference type="NCBI Taxonomy" id="182838"/>
    <lineage>
        <taxon>Bacteria</taxon>
        <taxon>Pseudomonadati</taxon>
        <taxon>Pseudomonadota</taxon>
        <taxon>Alphaproteobacteria</taxon>
        <taxon>Acetobacterales</taxon>
        <taxon>Acetobacteraceae</taxon>
        <taxon>Swaminathania</taxon>
    </lineage>
</organism>
<dbReference type="Pfam" id="PF01588">
    <property type="entry name" value="tRNA_bind"/>
    <property type="match status" value="1"/>
</dbReference>
<comment type="cofactor">
    <cofactor evidence="15">
        <name>Mg(2+)</name>
        <dbReference type="ChEBI" id="CHEBI:18420"/>
    </cofactor>
    <text evidence="15">Binds 2 magnesium ions per tetramer.</text>
</comment>
<dbReference type="GO" id="GO:0009328">
    <property type="term" value="C:phenylalanine-tRNA ligase complex"/>
    <property type="evidence" value="ECO:0007669"/>
    <property type="project" value="TreeGrafter"/>
</dbReference>
<dbReference type="FunFam" id="2.40.50.140:FF:000045">
    <property type="entry name" value="Phenylalanine--tRNA ligase beta subunit"/>
    <property type="match status" value="1"/>
</dbReference>
<dbReference type="InterPro" id="IPR002547">
    <property type="entry name" value="tRNA-bd_dom"/>
</dbReference>
<keyword evidence="11 16" id="KW-0694">RNA-binding</keyword>
<evidence type="ECO:0000313" key="21">
    <source>
        <dbReference type="Proteomes" id="UP000321405"/>
    </source>
</evidence>
<keyword evidence="7 15" id="KW-0479">Metal-binding</keyword>
<evidence type="ECO:0000256" key="2">
    <source>
        <dbReference type="ARBA" id="ARBA00008653"/>
    </source>
</evidence>
<dbReference type="Gene3D" id="3.30.930.10">
    <property type="entry name" value="Bira Bifunctional Protein, Domain 2"/>
    <property type="match status" value="1"/>
</dbReference>
<evidence type="ECO:0000256" key="12">
    <source>
        <dbReference type="ARBA" id="ARBA00022917"/>
    </source>
</evidence>
<keyword evidence="12 15" id="KW-0648">Protein biosynthesis</keyword>
<comment type="subunit">
    <text evidence="3 15">Tetramer of two alpha and two beta subunits.</text>
</comment>
<dbReference type="InterPro" id="IPR041616">
    <property type="entry name" value="PheRS_beta_core"/>
</dbReference>
<keyword evidence="21" id="KW-1185">Reference proteome</keyword>
<evidence type="ECO:0000259" key="19">
    <source>
        <dbReference type="PROSITE" id="PS51483"/>
    </source>
</evidence>
<comment type="similarity">
    <text evidence="2 15">Belongs to the phenylalanyl-tRNA synthetase beta subunit family. Type 1 subfamily.</text>
</comment>
<dbReference type="CDD" id="cd02796">
    <property type="entry name" value="tRNA_bind_bactPheRS"/>
    <property type="match status" value="1"/>
</dbReference>
<dbReference type="SMART" id="SM00873">
    <property type="entry name" value="B3_4"/>
    <property type="match status" value="1"/>
</dbReference>
<sequence length="820" mass="87555">MKFTLSWLRTHLDTTASLDEIVAKLTAIGLEVEQVENPADSLRGFRVAKILEAHRHPDADRLQVCTVAAGGGYEKVQVVCGAPNARSGLHVIFAPPGTHIPGSGITIKAGKIRGQESGGMLCSLRELGLGEESDGIAELPETVVLGQAYADFAKLDDPVIDISITPNRGDALSVRGVARDLAAAGLGHLKPWLVDTVEGTFPSPISWDIQYGQACPYVAGRLVRGVRNGPSPAWLRQRLESIGLKPISALVDITNFLTYDIGRPLHVFDAAKVQGSVLTLSRAACETFRALDGRDLVLGTDDLVIADSAGVQSLAGLIGGEGTGVSDGTTDVFIEAALFDPVCLALTGRRLGVHTDARQRFERGIDPALVLSGLEAATRLILDLCGGEASAVTSAGEIPDWHREAGLRFERLESFGGAAIGDEEAIGILEHLGFEVRQRDAREARFAVPSWRNDIATGVVLDQAPHLDPEEARSAAQAVAEIEAENDLIEEVLRIYGLDAIPARSLPQASSVTLPAVTPSRKRLGELRRLCAQRGLMETVGFSFVSHEDAALFGSPSDGLRLLNPIASDLDQMRPTPLVNLLRAWQRNAARGHADAALFELGPAFDAQGQSLVLAGLRGGETQRRPGVRARGMSVWDAKADLMAALESLRLPAEALSVTADAPGYYHPGRSGVVRQGPKTILGHFGEIHPATMRAMGLDGTIVAFEVLVDSVPLPKNRRRQPPVLSAFQPVLRDFAFIVAPDTEAQSVLRAVRGAERSLIADVRLFDVYEGAPLEPGYRSLGIEVVLQPVKASLTDEDIETVSEKIVSAVAKATGAVLRR</sequence>
<feature type="domain" description="B5" evidence="19">
    <location>
        <begin position="400"/>
        <end position="503"/>
    </location>
</feature>
<keyword evidence="13 15" id="KW-0030">Aminoacyl-tRNA synthetase</keyword>
<dbReference type="PANTHER" id="PTHR10947:SF0">
    <property type="entry name" value="PHENYLALANINE--TRNA LIGASE BETA SUBUNIT"/>
    <property type="match status" value="1"/>
</dbReference>
<evidence type="ECO:0000259" key="18">
    <source>
        <dbReference type="PROSITE" id="PS51447"/>
    </source>
</evidence>
<dbReference type="GO" id="GO:0004826">
    <property type="term" value="F:phenylalanine-tRNA ligase activity"/>
    <property type="evidence" value="ECO:0007669"/>
    <property type="project" value="UniProtKB-UniRule"/>
</dbReference>
<evidence type="ECO:0000256" key="16">
    <source>
        <dbReference type="PROSITE-ProRule" id="PRU00209"/>
    </source>
</evidence>
<dbReference type="PROSITE" id="PS50886">
    <property type="entry name" value="TRBD"/>
    <property type="match status" value="1"/>
</dbReference>
<dbReference type="SUPFAM" id="SSF56037">
    <property type="entry name" value="PheT/TilS domain"/>
    <property type="match status" value="1"/>
</dbReference>
<dbReference type="SUPFAM" id="SSF50249">
    <property type="entry name" value="Nucleic acid-binding proteins"/>
    <property type="match status" value="1"/>
</dbReference>
<dbReference type="InterPro" id="IPR004532">
    <property type="entry name" value="Phe-tRNA-ligase_IIc_bsu_bact"/>
</dbReference>
<protein>
    <recommendedName>
        <fullName evidence="15">Phenylalanine--tRNA ligase beta subunit</fullName>
        <ecNumber evidence="15">6.1.1.20</ecNumber>
    </recommendedName>
    <alternativeName>
        <fullName evidence="15">Phenylalanyl-tRNA synthetase beta subunit</fullName>
        <shortName evidence="15">PheRS</shortName>
    </alternativeName>
</protein>
<dbReference type="SMART" id="SM00874">
    <property type="entry name" value="B5"/>
    <property type="match status" value="1"/>
</dbReference>
<dbReference type="InterPro" id="IPR005121">
    <property type="entry name" value="Fdx_antiC-bd"/>
</dbReference>
<gene>
    <name evidence="15 20" type="primary">pheT</name>
    <name evidence="20" type="ORF">SSA02_22840</name>
</gene>
<evidence type="ECO:0000256" key="3">
    <source>
        <dbReference type="ARBA" id="ARBA00011209"/>
    </source>
</evidence>
<evidence type="ECO:0000313" key="20">
    <source>
        <dbReference type="EMBL" id="GEL03121.1"/>
    </source>
</evidence>
<dbReference type="InterPro" id="IPR045060">
    <property type="entry name" value="Phe-tRNA-ligase_IIc_bsu"/>
</dbReference>
<dbReference type="InterPro" id="IPR020825">
    <property type="entry name" value="Phe-tRNA_synthase-like_B3/B4"/>
</dbReference>
<comment type="catalytic activity">
    <reaction evidence="14 15">
        <text>tRNA(Phe) + L-phenylalanine + ATP = L-phenylalanyl-tRNA(Phe) + AMP + diphosphate + H(+)</text>
        <dbReference type="Rhea" id="RHEA:19413"/>
        <dbReference type="Rhea" id="RHEA-COMP:9668"/>
        <dbReference type="Rhea" id="RHEA-COMP:9699"/>
        <dbReference type="ChEBI" id="CHEBI:15378"/>
        <dbReference type="ChEBI" id="CHEBI:30616"/>
        <dbReference type="ChEBI" id="CHEBI:33019"/>
        <dbReference type="ChEBI" id="CHEBI:58095"/>
        <dbReference type="ChEBI" id="CHEBI:78442"/>
        <dbReference type="ChEBI" id="CHEBI:78531"/>
        <dbReference type="ChEBI" id="CHEBI:456215"/>
        <dbReference type="EC" id="6.1.1.20"/>
    </reaction>
</comment>
<dbReference type="NCBIfam" id="TIGR00472">
    <property type="entry name" value="pheT_bact"/>
    <property type="match status" value="1"/>
</dbReference>
<feature type="binding site" evidence="15">
    <location>
        <position position="490"/>
    </location>
    <ligand>
        <name>Mg(2+)</name>
        <dbReference type="ChEBI" id="CHEBI:18420"/>
        <note>shared with alpha subunit</note>
    </ligand>
</feature>
<comment type="caution">
    <text evidence="20">The sequence shown here is derived from an EMBL/GenBank/DDBJ whole genome shotgun (WGS) entry which is preliminary data.</text>
</comment>
<evidence type="ECO:0000256" key="1">
    <source>
        <dbReference type="ARBA" id="ARBA00004496"/>
    </source>
</evidence>
<accession>A0A511BS08</accession>
<evidence type="ECO:0000256" key="7">
    <source>
        <dbReference type="ARBA" id="ARBA00022723"/>
    </source>
</evidence>
<dbReference type="Gene3D" id="3.30.70.380">
    <property type="entry name" value="Ferrodoxin-fold anticodon-binding domain"/>
    <property type="match status" value="1"/>
</dbReference>
<feature type="domain" description="FDX-ACB" evidence="18">
    <location>
        <begin position="726"/>
        <end position="819"/>
    </location>
</feature>
<dbReference type="InterPro" id="IPR009061">
    <property type="entry name" value="DNA-bd_dom_put_sf"/>
</dbReference>
<dbReference type="SUPFAM" id="SSF55681">
    <property type="entry name" value="Class II aaRS and biotin synthetases"/>
    <property type="match status" value="1"/>
</dbReference>
<dbReference type="AlphaFoldDB" id="A0A511BS08"/>
<dbReference type="Gene3D" id="3.50.40.10">
    <property type="entry name" value="Phenylalanyl-trna Synthetase, Chain B, domain 3"/>
    <property type="match status" value="1"/>
</dbReference>
<evidence type="ECO:0000256" key="4">
    <source>
        <dbReference type="ARBA" id="ARBA00022490"/>
    </source>
</evidence>
<feature type="domain" description="TRNA-binding" evidence="17">
    <location>
        <begin position="39"/>
        <end position="150"/>
    </location>
</feature>
<dbReference type="Proteomes" id="UP000321405">
    <property type="component" value="Unassembled WGS sequence"/>
</dbReference>
<evidence type="ECO:0000256" key="8">
    <source>
        <dbReference type="ARBA" id="ARBA00022741"/>
    </source>
</evidence>
<evidence type="ECO:0000256" key="15">
    <source>
        <dbReference type="HAMAP-Rule" id="MF_00283"/>
    </source>
</evidence>
<dbReference type="Pfam" id="PF17759">
    <property type="entry name" value="tRNA_synthFbeta"/>
    <property type="match status" value="1"/>
</dbReference>
<reference evidence="20 21" key="1">
    <citation type="submission" date="2019-07" db="EMBL/GenBank/DDBJ databases">
        <title>Whole genome shotgun sequence of Swaminathania salitolerans NBRC 104436.</title>
        <authorList>
            <person name="Hosoyama A."/>
            <person name="Uohara A."/>
            <person name="Ohji S."/>
            <person name="Ichikawa N."/>
        </authorList>
    </citation>
    <scope>NUCLEOTIDE SEQUENCE [LARGE SCALE GENOMIC DNA]</scope>
    <source>
        <strain evidence="20 21">NBRC 104436</strain>
    </source>
</reference>
<dbReference type="EC" id="6.1.1.20" evidence="15"/>
<dbReference type="GO" id="GO:0006432">
    <property type="term" value="P:phenylalanyl-tRNA aminoacylation"/>
    <property type="evidence" value="ECO:0007669"/>
    <property type="project" value="UniProtKB-UniRule"/>
</dbReference>
<dbReference type="InterPro" id="IPR005146">
    <property type="entry name" value="B3/B4_tRNA-bd"/>
</dbReference>
<dbReference type="InterPro" id="IPR045864">
    <property type="entry name" value="aa-tRNA-synth_II/BPL/LPL"/>
</dbReference>
<dbReference type="OrthoDB" id="9805455at2"/>
<proteinExistence type="inferred from homology"/>
<comment type="subcellular location">
    <subcellularLocation>
        <location evidence="1 15">Cytoplasm</location>
    </subcellularLocation>
</comment>
<evidence type="ECO:0000256" key="5">
    <source>
        <dbReference type="ARBA" id="ARBA00022555"/>
    </source>
</evidence>
<dbReference type="InterPro" id="IPR005147">
    <property type="entry name" value="tRNA_synthase_B5-dom"/>
</dbReference>
<dbReference type="GO" id="GO:0005524">
    <property type="term" value="F:ATP binding"/>
    <property type="evidence" value="ECO:0007669"/>
    <property type="project" value="UniProtKB-UniRule"/>
</dbReference>
<evidence type="ECO:0000256" key="11">
    <source>
        <dbReference type="ARBA" id="ARBA00022884"/>
    </source>
</evidence>
<feature type="binding site" evidence="15">
    <location>
        <position position="454"/>
    </location>
    <ligand>
        <name>Mg(2+)</name>
        <dbReference type="ChEBI" id="CHEBI:18420"/>
        <note>shared with alpha subunit</note>
    </ligand>
</feature>
<dbReference type="InterPro" id="IPR036690">
    <property type="entry name" value="Fdx_antiC-bd_sf"/>
</dbReference>
<feature type="binding site" evidence="15">
    <location>
        <position position="491"/>
    </location>
    <ligand>
        <name>Mg(2+)</name>
        <dbReference type="ChEBI" id="CHEBI:18420"/>
        <note>shared with alpha subunit</note>
    </ligand>
</feature>
<dbReference type="Pfam" id="PF03484">
    <property type="entry name" value="B5"/>
    <property type="match status" value="1"/>
</dbReference>
<evidence type="ECO:0000256" key="13">
    <source>
        <dbReference type="ARBA" id="ARBA00023146"/>
    </source>
</evidence>
<dbReference type="GO" id="GO:0000287">
    <property type="term" value="F:magnesium ion binding"/>
    <property type="evidence" value="ECO:0007669"/>
    <property type="project" value="UniProtKB-UniRule"/>
</dbReference>
<dbReference type="PROSITE" id="PS51483">
    <property type="entry name" value="B5"/>
    <property type="match status" value="1"/>
</dbReference>
<keyword evidence="10 15" id="KW-0460">Magnesium</keyword>
<dbReference type="SMART" id="SM00896">
    <property type="entry name" value="FDX-ACB"/>
    <property type="match status" value="1"/>
</dbReference>
<dbReference type="NCBIfam" id="NF045760">
    <property type="entry name" value="YtpR"/>
    <property type="match status" value="1"/>
</dbReference>
<dbReference type="Gene3D" id="3.30.56.10">
    <property type="match status" value="2"/>
</dbReference>
<evidence type="ECO:0000259" key="17">
    <source>
        <dbReference type="PROSITE" id="PS50886"/>
    </source>
</evidence>
<dbReference type="Gene3D" id="2.40.50.140">
    <property type="entry name" value="Nucleic acid-binding proteins"/>
    <property type="match status" value="1"/>
</dbReference>
<dbReference type="EMBL" id="BJVC01000006">
    <property type="protein sequence ID" value="GEL03121.1"/>
    <property type="molecule type" value="Genomic_DNA"/>
</dbReference>
<evidence type="ECO:0000256" key="10">
    <source>
        <dbReference type="ARBA" id="ARBA00022842"/>
    </source>
</evidence>
<dbReference type="SUPFAM" id="SSF54991">
    <property type="entry name" value="Anticodon-binding domain of PheRS"/>
    <property type="match status" value="1"/>
</dbReference>
<keyword evidence="8 15" id="KW-0547">Nucleotide-binding</keyword>
<dbReference type="Pfam" id="PF03483">
    <property type="entry name" value="B3_4"/>
    <property type="match status" value="1"/>
</dbReference>